<comment type="caution">
    <text evidence="5">The sequence shown here is derived from an EMBL/GenBank/DDBJ whole genome shotgun (WGS) entry which is preliminary data.</text>
</comment>
<organism evidence="5 6">
    <name type="scientific">Tripterygium wilfordii</name>
    <name type="common">Thunder God vine</name>
    <dbReference type="NCBI Taxonomy" id="458696"/>
    <lineage>
        <taxon>Eukaryota</taxon>
        <taxon>Viridiplantae</taxon>
        <taxon>Streptophyta</taxon>
        <taxon>Embryophyta</taxon>
        <taxon>Tracheophyta</taxon>
        <taxon>Spermatophyta</taxon>
        <taxon>Magnoliopsida</taxon>
        <taxon>eudicotyledons</taxon>
        <taxon>Gunneridae</taxon>
        <taxon>Pentapetalae</taxon>
        <taxon>rosids</taxon>
        <taxon>fabids</taxon>
        <taxon>Celastrales</taxon>
        <taxon>Celastraceae</taxon>
        <taxon>Tripterygium</taxon>
    </lineage>
</organism>
<keyword evidence="1" id="KW-0479">Metal-binding</keyword>
<name>A0A7J7D0U0_TRIWF</name>
<keyword evidence="6" id="KW-1185">Reference proteome</keyword>
<evidence type="ECO:0000313" key="5">
    <source>
        <dbReference type="EMBL" id="KAF5739954.1"/>
    </source>
</evidence>
<dbReference type="GO" id="GO:0008270">
    <property type="term" value="F:zinc ion binding"/>
    <property type="evidence" value="ECO:0007669"/>
    <property type="project" value="UniProtKB-KW"/>
</dbReference>
<evidence type="ECO:0000256" key="2">
    <source>
        <dbReference type="ARBA" id="ARBA00022771"/>
    </source>
</evidence>
<evidence type="ECO:0000256" key="4">
    <source>
        <dbReference type="SAM" id="Coils"/>
    </source>
</evidence>
<dbReference type="AlphaFoldDB" id="A0A7J7D0U0"/>
<gene>
    <name evidence="5" type="ORF">HS088_TW11G00016</name>
</gene>
<keyword evidence="3" id="KW-0862">Zinc</keyword>
<dbReference type="InterPro" id="IPR011011">
    <property type="entry name" value="Znf_FYVE_PHD"/>
</dbReference>
<reference evidence="5 6" key="1">
    <citation type="journal article" date="2020" name="Nat. Commun.">
        <title>Genome of Tripterygium wilfordii and identification of cytochrome P450 involved in triptolide biosynthesis.</title>
        <authorList>
            <person name="Tu L."/>
            <person name="Su P."/>
            <person name="Zhang Z."/>
            <person name="Gao L."/>
            <person name="Wang J."/>
            <person name="Hu T."/>
            <person name="Zhou J."/>
            <person name="Zhang Y."/>
            <person name="Zhao Y."/>
            <person name="Liu Y."/>
            <person name="Song Y."/>
            <person name="Tong Y."/>
            <person name="Lu Y."/>
            <person name="Yang J."/>
            <person name="Xu C."/>
            <person name="Jia M."/>
            <person name="Peters R.J."/>
            <person name="Huang L."/>
            <person name="Gao W."/>
        </authorList>
    </citation>
    <scope>NUCLEOTIDE SEQUENCE [LARGE SCALE GENOMIC DNA]</scope>
    <source>
        <strain evidence="6">cv. XIE 37</strain>
        <tissue evidence="5">Leaf</tissue>
    </source>
</reference>
<proteinExistence type="predicted"/>
<dbReference type="FunCoup" id="A0A7J7D0U0">
    <property type="interactions" value="1616"/>
</dbReference>
<sequence length="197" mass="21789">MNLPPTSAASAGECGNCGTQKGWVLHHVRLRGIHRRLCTSCVLRLHPAYFCPSCFVLYDSPPPHTSRRVSCSSCSSFAHPHCVKSLQLSQSPYLCPPCADSNFSFFDVTDHVIDKKLALALLCATRIASASMAKAVLVARSEAERRVREAVVAKKRAREALEHVASFEKEKLRKKEKQLLQQSMKIEVEKSESAAPI</sequence>
<dbReference type="SUPFAM" id="SSF57903">
    <property type="entry name" value="FYVE/PHD zinc finger"/>
    <property type="match status" value="1"/>
</dbReference>
<dbReference type="EMBL" id="JAAARO010000011">
    <property type="protein sequence ID" value="KAF5739954.1"/>
    <property type="molecule type" value="Genomic_DNA"/>
</dbReference>
<evidence type="ECO:0000256" key="1">
    <source>
        <dbReference type="ARBA" id="ARBA00022723"/>
    </source>
</evidence>
<dbReference type="PANTHER" id="PTHR34451">
    <property type="entry name" value="PHD FINGER FAMILY PROTEIN"/>
    <property type="match status" value="1"/>
</dbReference>
<dbReference type="PANTHER" id="PTHR34451:SF15">
    <property type="entry name" value="PHD-TYPE DOMAIN-CONTAINING PROTEIN"/>
    <property type="match status" value="1"/>
</dbReference>
<evidence type="ECO:0000256" key="3">
    <source>
        <dbReference type="ARBA" id="ARBA00022833"/>
    </source>
</evidence>
<dbReference type="Proteomes" id="UP000593562">
    <property type="component" value="Unassembled WGS sequence"/>
</dbReference>
<dbReference type="InParanoid" id="A0A7J7D0U0"/>
<accession>A0A7J7D0U0</accession>
<protein>
    <recommendedName>
        <fullName evidence="7">DNA binding protein</fullName>
    </recommendedName>
</protein>
<feature type="coiled-coil region" evidence="4">
    <location>
        <begin position="140"/>
        <end position="189"/>
    </location>
</feature>
<keyword evidence="4" id="KW-0175">Coiled coil</keyword>
<keyword evidence="2" id="KW-0863">Zinc-finger</keyword>
<evidence type="ECO:0000313" key="6">
    <source>
        <dbReference type="Proteomes" id="UP000593562"/>
    </source>
</evidence>
<evidence type="ECO:0008006" key="7">
    <source>
        <dbReference type="Google" id="ProtNLM"/>
    </source>
</evidence>